<keyword evidence="2 8" id="KW-0645">Protease</keyword>
<feature type="active site" description="Charge relay system" evidence="8">
    <location>
        <position position="268"/>
    </location>
</feature>
<evidence type="ECO:0000256" key="1">
    <source>
        <dbReference type="ARBA" id="ARBA00004239"/>
    </source>
</evidence>
<dbReference type="OrthoDB" id="409122at2759"/>
<dbReference type="InterPro" id="IPR030400">
    <property type="entry name" value="Sedolisin_dom"/>
</dbReference>
<dbReference type="SMART" id="SM00944">
    <property type="entry name" value="Pro-kuma_activ"/>
    <property type="match status" value="1"/>
</dbReference>
<gene>
    <name evidence="11" type="ORF">MSAN_00873400</name>
</gene>
<proteinExistence type="predicted"/>
<dbReference type="PANTHER" id="PTHR14218:SF15">
    <property type="entry name" value="TRIPEPTIDYL-PEPTIDASE 1"/>
    <property type="match status" value="1"/>
</dbReference>
<reference evidence="11" key="1">
    <citation type="submission" date="2020-05" db="EMBL/GenBank/DDBJ databases">
        <title>Mycena genomes resolve the evolution of fungal bioluminescence.</title>
        <authorList>
            <person name="Tsai I.J."/>
        </authorList>
    </citation>
    <scope>NUCLEOTIDE SEQUENCE</scope>
    <source>
        <strain evidence="11">160909Yilan</strain>
    </source>
</reference>
<keyword evidence="3 8" id="KW-0479">Metal-binding</keyword>
<feature type="binding site" evidence="8">
    <location>
        <position position="503"/>
    </location>
    <ligand>
        <name>Ca(2+)</name>
        <dbReference type="ChEBI" id="CHEBI:29108"/>
    </ligand>
</feature>
<dbReference type="Pfam" id="PF09286">
    <property type="entry name" value="Pro-kuma_activ"/>
    <property type="match status" value="1"/>
</dbReference>
<evidence type="ECO:0000256" key="4">
    <source>
        <dbReference type="ARBA" id="ARBA00022801"/>
    </source>
</evidence>
<evidence type="ECO:0000256" key="3">
    <source>
        <dbReference type="ARBA" id="ARBA00022723"/>
    </source>
</evidence>
<evidence type="ECO:0000256" key="5">
    <source>
        <dbReference type="ARBA" id="ARBA00022825"/>
    </source>
</evidence>
<evidence type="ECO:0000313" key="11">
    <source>
        <dbReference type="EMBL" id="KAF7368073.1"/>
    </source>
</evidence>
<dbReference type="PROSITE" id="PS51695">
    <property type="entry name" value="SEDOLISIN"/>
    <property type="match status" value="1"/>
</dbReference>
<keyword evidence="9" id="KW-0732">Signal</keyword>
<keyword evidence="4 8" id="KW-0378">Hydrolase</keyword>
<dbReference type="InterPro" id="IPR036852">
    <property type="entry name" value="Peptidase_S8/S53_dom_sf"/>
</dbReference>
<dbReference type="CDD" id="cd04056">
    <property type="entry name" value="Peptidases_S53"/>
    <property type="match status" value="1"/>
</dbReference>
<sequence length="553" mass="58200">MPFPRLLTLLSIVVATSAGPMILHEELAAAPADYVRVGVAPANEMISLRVALASNNLAELEEELRSIATPGSGNFRKWLSKEEVGTYIQPSSETVSAFDAFASANGLTPTVISPNGDWVSLMLPVSQANTLFAADFQHYTHPSLDCSITRSLSVSLPSELVGHVTVLHPTTAFVSAVGRNVRLAPISTIPHLGRRDQVQVPASCNTTEPSGNSSSLLVTSYGNEFAEETDLAQFLTTFRPDMSNSTTFTLFTTDNGTNPQGANLSAAEPSLDIQYTAGIATNVPLDFLPVGGTDFPTALFDTATFIANMTNPPTVMTTSFGDIETNFGASVATKLCNEYMVLGAMGISVLFASGDVSFVVAHSVDDSHILLEGGVRGVHDTPDQCTNNTFVPVFPSTCPYVTSVGATQADAVAAFLDAIPDDFEGIFNRTGRGYPDVSIQGVNFEIIVNGSHPRPISGASASSPTFAAIIALINDRLVAAQKPVMGFLNPFLYSNASSAFTDVTIGRNAGSVCPSNSSAFDAGVGWDPLTGLGTPKFFELLAAAALADKTIEY</sequence>
<feature type="signal peptide" evidence="9">
    <location>
        <begin position="1"/>
        <end position="18"/>
    </location>
</feature>
<feature type="active site" description="Charge relay system" evidence="8">
    <location>
        <position position="272"/>
    </location>
</feature>
<evidence type="ECO:0000256" key="9">
    <source>
        <dbReference type="SAM" id="SignalP"/>
    </source>
</evidence>
<evidence type="ECO:0000256" key="7">
    <source>
        <dbReference type="ARBA" id="ARBA00023145"/>
    </source>
</evidence>
<feature type="active site" description="Charge relay system" evidence="8">
    <location>
        <position position="460"/>
    </location>
</feature>
<dbReference type="GO" id="GO:0005576">
    <property type="term" value="C:extracellular region"/>
    <property type="evidence" value="ECO:0007669"/>
    <property type="project" value="UniProtKB-SubCell"/>
</dbReference>
<comment type="subcellular location">
    <subcellularLocation>
        <location evidence="1">Secreted</location>
        <location evidence="1">Extracellular space</location>
    </subcellularLocation>
</comment>
<dbReference type="PANTHER" id="PTHR14218">
    <property type="entry name" value="PROTEASE S8 TRIPEPTIDYL PEPTIDASE I CLN2"/>
    <property type="match status" value="1"/>
</dbReference>
<evidence type="ECO:0000256" key="8">
    <source>
        <dbReference type="PROSITE-ProRule" id="PRU01032"/>
    </source>
</evidence>
<accession>A0A8H6YVX1</accession>
<feature type="binding site" evidence="8">
    <location>
        <position position="527"/>
    </location>
    <ligand>
        <name>Ca(2+)</name>
        <dbReference type="ChEBI" id="CHEBI:29108"/>
    </ligand>
</feature>
<dbReference type="GO" id="GO:0008240">
    <property type="term" value="F:tripeptidyl-peptidase activity"/>
    <property type="evidence" value="ECO:0007669"/>
    <property type="project" value="TreeGrafter"/>
</dbReference>
<keyword evidence="12" id="KW-1185">Reference proteome</keyword>
<keyword evidence="6 8" id="KW-0106">Calcium</keyword>
<feature type="domain" description="Peptidase S53" evidence="10">
    <location>
        <begin position="188"/>
        <end position="547"/>
    </location>
</feature>
<dbReference type="GO" id="GO:0046872">
    <property type="term" value="F:metal ion binding"/>
    <property type="evidence" value="ECO:0007669"/>
    <property type="project" value="UniProtKB-UniRule"/>
</dbReference>
<dbReference type="AlphaFoldDB" id="A0A8H6YVX1"/>
<protein>
    <submittedName>
        <fullName evidence="11">Family S53 protease-like protein</fullName>
    </submittedName>
</protein>
<dbReference type="SUPFAM" id="SSF54897">
    <property type="entry name" value="Protease propeptides/inhibitors"/>
    <property type="match status" value="1"/>
</dbReference>
<evidence type="ECO:0000256" key="2">
    <source>
        <dbReference type="ARBA" id="ARBA00022670"/>
    </source>
</evidence>
<dbReference type="Proteomes" id="UP000623467">
    <property type="component" value="Unassembled WGS sequence"/>
</dbReference>
<dbReference type="InterPro" id="IPR050819">
    <property type="entry name" value="Tripeptidyl-peptidase_I"/>
</dbReference>
<evidence type="ECO:0000259" key="10">
    <source>
        <dbReference type="PROSITE" id="PS51695"/>
    </source>
</evidence>
<dbReference type="CDD" id="cd11377">
    <property type="entry name" value="Pro-peptidase_S53"/>
    <property type="match status" value="1"/>
</dbReference>
<keyword evidence="5 8" id="KW-0720">Serine protease</keyword>
<comment type="cofactor">
    <cofactor evidence="8">
        <name>Ca(2+)</name>
        <dbReference type="ChEBI" id="CHEBI:29108"/>
    </cofactor>
    <text evidence="8">Binds 1 Ca(2+) ion per subunit.</text>
</comment>
<evidence type="ECO:0000313" key="12">
    <source>
        <dbReference type="Proteomes" id="UP000623467"/>
    </source>
</evidence>
<dbReference type="Gene3D" id="3.40.50.200">
    <property type="entry name" value="Peptidase S8/S53 domain"/>
    <property type="match status" value="2"/>
</dbReference>
<feature type="binding site" evidence="8">
    <location>
        <position position="502"/>
    </location>
    <ligand>
        <name>Ca(2+)</name>
        <dbReference type="ChEBI" id="CHEBI:29108"/>
    </ligand>
</feature>
<keyword evidence="7" id="KW-0865">Zymogen</keyword>
<comment type="caution">
    <text evidence="11">The sequence shown here is derived from an EMBL/GenBank/DDBJ whole genome shotgun (WGS) entry which is preliminary data.</text>
</comment>
<feature type="binding site" evidence="8">
    <location>
        <position position="525"/>
    </location>
    <ligand>
        <name>Ca(2+)</name>
        <dbReference type="ChEBI" id="CHEBI:29108"/>
    </ligand>
</feature>
<dbReference type="GO" id="GO:0006508">
    <property type="term" value="P:proteolysis"/>
    <property type="evidence" value="ECO:0007669"/>
    <property type="project" value="UniProtKB-KW"/>
</dbReference>
<dbReference type="GO" id="GO:0004252">
    <property type="term" value="F:serine-type endopeptidase activity"/>
    <property type="evidence" value="ECO:0007669"/>
    <property type="project" value="UniProtKB-UniRule"/>
</dbReference>
<dbReference type="InterPro" id="IPR015366">
    <property type="entry name" value="S53_propep"/>
</dbReference>
<dbReference type="SUPFAM" id="SSF52743">
    <property type="entry name" value="Subtilisin-like"/>
    <property type="match status" value="1"/>
</dbReference>
<name>A0A8H6YVX1_9AGAR</name>
<evidence type="ECO:0000256" key="6">
    <source>
        <dbReference type="ARBA" id="ARBA00022837"/>
    </source>
</evidence>
<feature type="chain" id="PRO_5034354630" evidence="9">
    <location>
        <begin position="19"/>
        <end position="553"/>
    </location>
</feature>
<organism evidence="11 12">
    <name type="scientific">Mycena sanguinolenta</name>
    <dbReference type="NCBI Taxonomy" id="230812"/>
    <lineage>
        <taxon>Eukaryota</taxon>
        <taxon>Fungi</taxon>
        <taxon>Dikarya</taxon>
        <taxon>Basidiomycota</taxon>
        <taxon>Agaricomycotina</taxon>
        <taxon>Agaricomycetes</taxon>
        <taxon>Agaricomycetidae</taxon>
        <taxon>Agaricales</taxon>
        <taxon>Marasmiineae</taxon>
        <taxon>Mycenaceae</taxon>
        <taxon>Mycena</taxon>
    </lineage>
</organism>
<dbReference type="EMBL" id="JACAZH010000005">
    <property type="protein sequence ID" value="KAF7368073.1"/>
    <property type="molecule type" value="Genomic_DNA"/>
</dbReference>